<dbReference type="RefSeq" id="YP_007354265.1">
    <property type="nucleotide sequence ID" value="NC_020104.1"/>
</dbReference>
<evidence type="ECO:0000313" key="1">
    <source>
        <dbReference type="EMBL" id="AGC01829.1"/>
    </source>
</evidence>
<evidence type="ECO:0000313" key="2">
    <source>
        <dbReference type="Proteomes" id="UP000201640"/>
    </source>
</evidence>
<dbReference type="EMBL" id="JX962719">
    <property type="protein sequence ID" value="AGC01829.1"/>
    <property type="molecule type" value="Genomic_DNA"/>
</dbReference>
<proteinExistence type="predicted"/>
<dbReference type="Proteomes" id="UP000201640">
    <property type="component" value="Segment"/>
</dbReference>
<reference evidence="1 2" key="1">
    <citation type="journal article" date="2012" name="Genome Biol. Evol.">
        <title>Related Giant Viruses in Distant Locations and Different Habitats: Acanthamoeba polyphaga moumouvirus Represents a Third Lineage of the Mimiviridae That Is Close to the Megavirus Lineage.</title>
        <authorList>
            <person name="Yoosuf N."/>
            <person name="Yutin N."/>
            <person name="Colson P."/>
            <person name="Shabalina S.A."/>
            <person name="Pagnier I."/>
            <person name="Robert C."/>
            <person name="Azza S."/>
            <person name="Klose T."/>
            <person name="Wong J."/>
            <person name="Rossmann M.G."/>
            <person name="La Scola B."/>
            <person name="Raoult D."/>
            <person name="Koonin E.V."/>
        </authorList>
    </citation>
    <scope>NUCLEOTIDE SEQUENCE [LARGE SCALE GENOMIC DNA]</scope>
    <source>
        <strain evidence="1 2">M10A</strain>
    </source>
</reference>
<keyword evidence="2" id="KW-1185">Reference proteome</keyword>
<accession>L7RBG8</accession>
<dbReference type="GeneID" id="14445379"/>
<sequence>MSICNRYHITLKKNNMSWYLIYILDELPYNLDIGKILYPQTIKNISQIINVLEIHIYILNDTQRNQVNNIFCGLNVTIYTFNHIFDLFKYYDDNKINAIYFTNNTGCISNDININFDKMYTTYYSEYDNIYNNILDKYNIKEIIDPKIFIVPHIKNNKIYFDLCKKIFDKINSMDVKFKTNLAMTFANNKLDNNIVSINNLLDQKKFIIYNSSIINHKDLYESIILQNNSGNYYNYNVNNNYIFYPYFDFNLAYQKINNIDSCYICNTNGFGTIEQSANPFSNIYKRFNNLLQGSFLFKKENMYNIPKIIHHIWINNDPIINYVDLWKKMLKEPWEYKIWDNNNINDFMNNSRWKDLYNKSSDKYKYVILSLAILEKYGGIIIDSYCVPLKIIPDEILSNKFFISFENENYGTNLSFKIIGSICGPLDEKNKFKDPYVARKPFDGINNFFRSKKENTADTFFQDLFIKIHNINIEHNDPINEIQKLLINNSDVFIYPSYFFNLNTYIYPKKLTYQSILINLHKLDSINPRIKTNVSRNYTITHEGIINRLKENPKDRLKNINKL</sequence>
<dbReference type="InterPro" id="IPR029044">
    <property type="entry name" value="Nucleotide-diphossugar_trans"/>
</dbReference>
<dbReference type="OrthoDB" id="16076at10239"/>
<dbReference type="KEGG" id="vg:14445379"/>
<gene>
    <name evidence="1" type="ORF">Moumou_00289</name>
</gene>
<name>L7RBG8_9VIRU</name>
<organism evidence="1 2">
    <name type="scientific">Acanthamoeba polyphaga moumouvirus</name>
    <dbReference type="NCBI Taxonomy" id="1269028"/>
    <lineage>
        <taxon>Viruses</taxon>
        <taxon>Varidnaviria</taxon>
        <taxon>Bamfordvirae</taxon>
        <taxon>Nucleocytoviricota</taxon>
        <taxon>Megaviricetes</taxon>
        <taxon>Imitervirales</taxon>
        <taxon>Mimiviridae</taxon>
        <taxon>Megamimivirinae</taxon>
        <taxon>Moumouvirus</taxon>
    </lineage>
</organism>
<protein>
    <submittedName>
        <fullName evidence="1">Glycosyltransferase</fullName>
    </submittedName>
</protein>
<dbReference type="SUPFAM" id="SSF53448">
    <property type="entry name" value="Nucleotide-diphospho-sugar transferases"/>
    <property type="match status" value="1"/>
</dbReference>
<keyword evidence="1" id="KW-0808">Transferase</keyword>
<dbReference type="GO" id="GO:0016740">
    <property type="term" value="F:transferase activity"/>
    <property type="evidence" value="ECO:0007669"/>
    <property type="project" value="UniProtKB-KW"/>
</dbReference>